<feature type="compositionally biased region" description="Basic and acidic residues" evidence="1">
    <location>
        <begin position="58"/>
        <end position="92"/>
    </location>
</feature>
<dbReference type="EMBL" id="QSWD01000007">
    <property type="protein sequence ID" value="RGP01463.1"/>
    <property type="molecule type" value="Genomic_DNA"/>
</dbReference>
<organism evidence="4 5">
    <name type="scientific">Bifidobacterium pseudocatenulatum</name>
    <dbReference type="NCBI Taxonomy" id="28026"/>
    <lineage>
        <taxon>Bacteria</taxon>
        <taxon>Bacillati</taxon>
        <taxon>Actinomycetota</taxon>
        <taxon>Actinomycetes</taxon>
        <taxon>Bifidobacteriales</taxon>
        <taxon>Bifidobacteriaceae</taxon>
        <taxon>Bifidobacterium</taxon>
    </lineage>
</organism>
<protein>
    <submittedName>
        <fullName evidence="4">DUF3152 domain-containing protein</fullName>
    </submittedName>
</protein>
<dbReference type="Proteomes" id="UP000261031">
    <property type="component" value="Unassembled WGS sequence"/>
</dbReference>
<dbReference type="SUPFAM" id="SSF55486">
    <property type="entry name" value="Metalloproteases ('zincins'), catalytic domain"/>
    <property type="match status" value="1"/>
</dbReference>
<comment type="caution">
    <text evidence="4">The sequence shown here is derived from an EMBL/GenBank/DDBJ whole genome shotgun (WGS) entry which is preliminary data.</text>
</comment>
<feature type="chain" id="PRO_5017576942" evidence="2">
    <location>
        <begin position="37"/>
        <end position="296"/>
    </location>
</feature>
<feature type="domain" description="DUF3152" evidence="3">
    <location>
        <begin position="128"/>
        <end position="285"/>
    </location>
</feature>
<evidence type="ECO:0000256" key="1">
    <source>
        <dbReference type="SAM" id="MobiDB-lite"/>
    </source>
</evidence>
<proteinExistence type="predicted"/>
<feature type="region of interest" description="Disordered" evidence="1">
    <location>
        <begin position="51"/>
        <end position="104"/>
    </location>
</feature>
<accession>A0A3E5HI28</accession>
<evidence type="ECO:0000259" key="3">
    <source>
        <dbReference type="Pfam" id="PF11350"/>
    </source>
</evidence>
<name>A0A3E5HI28_BIFPS</name>
<dbReference type="AlphaFoldDB" id="A0A3E5HI28"/>
<dbReference type="Pfam" id="PF11350">
    <property type="entry name" value="DUF3152"/>
    <property type="match status" value="1"/>
</dbReference>
<dbReference type="InterPro" id="IPR022603">
    <property type="entry name" value="DUF3152"/>
</dbReference>
<evidence type="ECO:0000256" key="2">
    <source>
        <dbReference type="SAM" id="SignalP"/>
    </source>
</evidence>
<evidence type="ECO:0000313" key="5">
    <source>
        <dbReference type="Proteomes" id="UP000261031"/>
    </source>
</evidence>
<evidence type="ECO:0000313" key="4">
    <source>
        <dbReference type="EMBL" id="RGP01463.1"/>
    </source>
</evidence>
<reference evidence="4 5" key="1">
    <citation type="submission" date="2018-08" db="EMBL/GenBank/DDBJ databases">
        <title>A genome reference for cultivated species of the human gut microbiota.</title>
        <authorList>
            <person name="Zou Y."/>
            <person name="Xue W."/>
            <person name="Luo G."/>
        </authorList>
    </citation>
    <scope>NUCLEOTIDE SEQUENCE [LARGE SCALE GENOMIC DNA]</scope>
    <source>
        <strain evidence="4 5">OF05-12</strain>
    </source>
</reference>
<gene>
    <name evidence="4" type="ORF">DXA79_09000</name>
</gene>
<sequence>MSRRERTEAFRIRRSVVAWILALCVIVSCTSCSVHAVLVNAVLNGHAKTAQIGNSGTHSEKTDQSAKSEKKSQQSEKKTQESSETKDAKASAEETAEPQEDAVTKALREQSAALMDDQKSEILAKAQQTAQNSGYGMVQYHYCVVTNGEVGSVEDFSNAVFRILNSEHGWARAGAIFEPSTDGNCDFDIVLAQASTLPTFSSVCSEQYSCRVGNNVIINDDRWNSGTDVWMSGGGDLARYRTMMINHEVGHRLGHIDNEMTCAGAGQAAPLMQEQSIFLDGCAINEYPLDSELWIG</sequence>
<keyword evidence="2" id="KW-0732">Signal</keyword>
<feature type="signal peptide" evidence="2">
    <location>
        <begin position="1"/>
        <end position="36"/>
    </location>
</feature>
<dbReference type="PROSITE" id="PS51257">
    <property type="entry name" value="PROKAR_LIPOPROTEIN"/>
    <property type="match status" value="1"/>
</dbReference>